<dbReference type="Pfam" id="PF13489">
    <property type="entry name" value="Methyltransf_23"/>
    <property type="match status" value="1"/>
</dbReference>
<protein>
    <recommendedName>
        <fullName evidence="3">Methyltransferase domain-containing protein</fullName>
    </recommendedName>
</protein>
<evidence type="ECO:0000313" key="2">
    <source>
        <dbReference type="Proteomes" id="UP000635565"/>
    </source>
</evidence>
<evidence type="ECO:0000313" key="1">
    <source>
        <dbReference type="EMBL" id="GHO82736.1"/>
    </source>
</evidence>
<reference evidence="1 2" key="1">
    <citation type="journal article" date="2021" name="Int. J. Syst. Evol. Microbiol.">
        <title>Reticulibacter mediterranei gen. nov., sp. nov., within the new family Reticulibacteraceae fam. nov., and Ktedonospora formicarum gen. nov., sp. nov., Ktedonobacter robiniae sp. nov., Dictyobacter formicarum sp. nov. and Dictyobacter arantiisoli sp. nov., belonging to the class Ktedonobacteria.</title>
        <authorList>
            <person name="Yabe S."/>
            <person name="Zheng Y."/>
            <person name="Wang C.M."/>
            <person name="Sakai Y."/>
            <person name="Abe K."/>
            <person name="Yokota A."/>
            <person name="Donadio S."/>
            <person name="Cavaletti L."/>
            <person name="Monciardini P."/>
        </authorList>
    </citation>
    <scope>NUCLEOTIDE SEQUENCE [LARGE SCALE GENOMIC DNA]</scope>
    <source>
        <strain evidence="1 2">SOSP1-9</strain>
    </source>
</reference>
<dbReference type="Proteomes" id="UP000635565">
    <property type="component" value="Unassembled WGS sequence"/>
</dbReference>
<dbReference type="PANTHER" id="PTHR43861">
    <property type="entry name" value="TRANS-ACONITATE 2-METHYLTRANSFERASE-RELATED"/>
    <property type="match status" value="1"/>
</dbReference>
<gene>
    <name evidence="1" type="ORF">KSZ_07420</name>
</gene>
<dbReference type="SUPFAM" id="SSF53335">
    <property type="entry name" value="S-adenosyl-L-methionine-dependent methyltransferases"/>
    <property type="match status" value="1"/>
</dbReference>
<proteinExistence type="predicted"/>
<dbReference type="CDD" id="cd02440">
    <property type="entry name" value="AdoMet_MTases"/>
    <property type="match status" value="1"/>
</dbReference>
<keyword evidence="2" id="KW-1185">Reference proteome</keyword>
<evidence type="ECO:0008006" key="3">
    <source>
        <dbReference type="Google" id="ProtNLM"/>
    </source>
</evidence>
<dbReference type="Gene3D" id="3.40.50.150">
    <property type="entry name" value="Vaccinia Virus protein VP39"/>
    <property type="match status" value="1"/>
</dbReference>
<comment type="caution">
    <text evidence="1">The sequence shown here is derived from an EMBL/GenBank/DDBJ whole genome shotgun (WGS) entry which is preliminary data.</text>
</comment>
<organism evidence="1 2">
    <name type="scientific">Dictyobacter formicarum</name>
    <dbReference type="NCBI Taxonomy" id="2778368"/>
    <lineage>
        <taxon>Bacteria</taxon>
        <taxon>Bacillati</taxon>
        <taxon>Chloroflexota</taxon>
        <taxon>Ktedonobacteria</taxon>
        <taxon>Ktedonobacterales</taxon>
        <taxon>Dictyobacteraceae</taxon>
        <taxon>Dictyobacter</taxon>
    </lineage>
</organism>
<sequence>MIEHKEPFNPQAYWEDRLRVHPDITGVGYLGLSPRFVEIQYYSRKLQVERALQRIGLTDLSNCSVLDVGSGTGIWLDFWHQHGAQHVTGLDFAQPSIHRLKREFPDDLIIQADLSVIPLPLNVTTRFDIISAFDVLLHIVDPDHLRRAIANLATHCTPGGWLIIFDPITCDRGYVPSVSYAIHNKVRSLAEYSKILTEHGFAIETIQPATVFLNNPLEATSHLAFLAYKACWKITRAWGRSNRLSQLIGPYAVKWDQIACHLCSGDSAPTAKILLARKLH</sequence>
<dbReference type="InterPro" id="IPR029063">
    <property type="entry name" value="SAM-dependent_MTases_sf"/>
</dbReference>
<name>A0ABQ3VB97_9CHLR</name>
<dbReference type="EMBL" id="BNJJ01000002">
    <property type="protein sequence ID" value="GHO82736.1"/>
    <property type="molecule type" value="Genomic_DNA"/>
</dbReference>
<accession>A0ABQ3VB97</accession>
<dbReference type="RefSeq" id="WP_201360383.1">
    <property type="nucleotide sequence ID" value="NZ_BNJJ01000002.1"/>
</dbReference>